<accession>A0A2Y9C9G5</accession>
<evidence type="ECO:0000313" key="5">
    <source>
        <dbReference type="EMBL" id="PWJ31909.1"/>
    </source>
</evidence>
<dbReference type="GO" id="GO:0043456">
    <property type="term" value="P:regulation of pentose-phosphate shunt"/>
    <property type="evidence" value="ECO:0007669"/>
    <property type="project" value="TreeGrafter"/>
</dbReference>
<protein>
    <submittedName>
        <fullName evidence="5">Putative phosphoglycerate mutase</fullName>
    </submittedName>
</protein>
<dbReference type="CDD" id="cd07067">
    <property type="entry name" value="HP_PGM_like"/>
    <property type="match status" value="1"/>
</dbReference>
<keyword evidence="1" id="KW-0378">Hydrolase</keyword>
<dbReference type="InterPro" id="IPR051695">
    <property type="entry name" value="Phosphoglycerate_Mutase"/>
</dbReference>
<dbReference type="PROSITE" id="PS00175">
    <property type="entry name" value="PG_MUTASE"/>
    <property type="match status" value="1"/>
</dbReference>
<dbReference type="SMART" id="SM00855">
    <property type="entry name" value="PGAM"/>
    <property type="match status" value="1"/>
</dbReference>
<dbReference type="GO" id="GO:0004331">
    <property type="term" value="F:fructose-2,6-bisphosphate 2-phosphatase activity"/>
    <property type="evidence" value="ECO:0007669"/>
    <property type="project" value="TreeGrafter"/>
</dbReference>
<feature type="binding site" evidence="3">
    <location>
        <begin position="7"/>
        <end position="14"/>
    </location>
    <ligand>
        <name>substrate</name>
    </ligand>
</feature>
<dbReference type="OrthoDB" id="9781415at2"/>
<evidence type="ECO:0000313" key="6">
    <source>
        <dbReference type="Proteomes" id="UP000245845"/>
    </source>
</evidence>
<dbReference type="PANTHER" id="PTHR46517:SF1">
    <property type="entry name" value="FRUCTOSE-2,6-BISPHOSPHATASE TIGAR"/>
    <property type="match status" value="1"/>
</dbReference>
<dbReference type="EMBL" id="QGDL01000001">
    <property type="protein sequence ID" value="PWJ31909.1"/>
    <property type="molecule type" value="Genomic_DNA"/>
</dbReference>
<dbReference type="InterPro" id="IPR029033">
    <property type="entry name" value="His_PPase_superfam"/>
</dbReference>
<dbReference type="Pfam" id="PF00300">
    <property type="entry name" value="His_Phos_1"/>
    <property type="match status" value="1"/>
</dbReference>
<dbReference type="RefSeq" id="WP_109729291.1">
    <property type="nucleotide sequence ID" value="NZ_BAAACK010000007.1"/>
</dbReference>
<feature type="active site" description="Proton donor/acceptor" evidence="2">
    <location>
        <position position="81"/>
    </location>
</feature>
<dbReference type="InterPro" id="IPR001345">
    <property type="entry name" value="PG/BPGM_mutase_AS"/>
</dbReference>
<gene>
    <name evidence="5" type="ORF">A8806_101196</name>
</gene>
<dbReference type="AlphaFoldDB" id="A0A2Y9C9G5"/>
<evidence type="ECO:0000256" key="2">
    <source>
        <dbReference type="PIRSR" id="PIRSR613078-1"/>
    </source>
</evidence>
<dbReference type="PANTHER" id="PTHR46517">
    <property type="entry name" value="FRUCTOSE-2,6-BISPHOSPHATASE TIGAR"/>
    <property type="match status" value="1"/>
</dbReference>
<organism evidence="5 6">
    <name type="scientific">Faecalicatena orotica</name>
    <dbReference type="NCBI Taxonomy" id="1544"/>
    <lineage>
        <taxon>Bacteria</taxon>
        <taxon>Bacillati</taxon>
        <taxon>Bacillota</taxon>
        <taxon>Clostridia</taxon>
        <taxon>Lachnospirales</taxon>
        <taxon>Lachnospiraceae</taxon>
        <taxon>Faecalicatena</taxon>
    </lineage>
</organism>
<feature type="binding site" evidence="3">
    <location>
        <position position="57"/>
    </location>
    <ligand>
        <name>substrate</name>
    </ligand>
</feature>
<reference evidence="5 6" key="1">
    <citation type="submission" date="2018-05" db="EMBL/GenBank/DDBJ databases">
        <title>The Hungate 1000. A catalogue of reference genomes from the rumen microbiome.</title>
        <authorList>
            <person name="Kelly W."/>
        </authorList>
    </citation>
    <scope>NUCLEOTIDE SEQUENCE [LARGE SCALE GENOMIC DNA]</scope>
    <source>
        <strain evidence="5 6">NLAE-zl-C242</strain>
    </source>
</reference>
<comment type="caution">
    <text evidence="5">The sequence shown here is derived from an EMBL/GenBank/DDBJ whole genome shotgun (WGS) entry which is preliminary data.</text>
</comment>
<evidence type="ECO:0000256" key="1">
    <source>
        <dbReference type="ARBA" id="ARBA00022801"/>
    </source>
</evidence>
<dbReference type="InterPro" id="IPR013078">
    <property type="entry name" value="His_Pase_superF_clade-1"/>
</dbReference>
<dbReference type="GO" id="GO:0005829">
    <property type="term" value="C:cytosol"/>
    <property type="evidence" value="ECO:0007669"/>
    <property type="project" value="TreeGrafter"/>
</dbReference>
<dbReference type="Proteomes" id="UP000245845">
    <property type="component" value="Unassembled WGS sequence"/>
</dbReference>
<name>A0A2Y9C9G5_9FIRM</name>
<dbReference type="GO" id="GO:0045820">
    <property type="term" value="P:negative regulation of glycolytic process"/>
    <property type="evidence" value="ECO:0007669"/>
    <property type="project" value="TreeGrafter"/>
</dbReference>
<feature type="site" description="Transition state stabilizer" evidence="4">
    <location>
        <position position="153"/>
    </location>
</feature>
<dbReference type="SUPFAM" id="SSF53254">
    <property type="entry name" value="Phosphoglycerate mutase-like"/>
    <property type="match status" value="1"/>
</dbReference>
<keyword evidence="6" id="KW-1185">Reference proteome</keyword>
<evidence type="ECO:0000256" key="4">
    <source>
        <dbReference type="PIRSR" id="PIRSR613078-3"/>
    </source>
</evidence>
<feature type="active site" description="Tele-phosphohistidine intermediate" evidence="2">
    <location>
        <position position="8"/>
    </location>
</feature>
<dbReference type="Gene3D" id="3.40.50.1240">
    <property type="entry name" value="Phosphoglycerate mutase-like"/>
    <property type="match status" value="1"/>
</dbReference>
<proteinExistence type="predicted"/>
<evidence type="ECO:0000256" key="3">
    <source>
        <dbReference type="PIRSR" id="PIRSR613078-2"/>
    </source>
</evidence>
<sequence>MRLYLVRHGETAWNKLGKVQGHSDIPLNDYGRHLAKQTAEGLKDVTFDAAYTSPLARARETARIILSGRTVPLYDEPRIQEMGFGVCEGMRCRGENRDPDSDEFNKFFTDTAGYKVPKGGESIPEVEKRVQEFLEELYNREEFTDKTILISTHGASLTAMLNCIKGETDISRFWINGVPKNCAVTIVEVRDGKPEILEEGKVFY</sequence>